<comment type="similarity">
    <text evidence="9 11">Belongs to the fluoride channel Fluc/FEX (TC 1.A.43) family.</text>
</comment>
<keyword evidence="11" id="KW-0813">Transport</keyword>
<dbReference type="eggNOG" id="COG0239">
    <property type="taxonomic scope" value="Bacteria"/>
</dbReference>
<protein>
    <recommendedName>
        <fullName evidence="11">Fluoride-specific ion channel FluC</fullName>
    </recommendedName>
</protein>
<feature type="binding site" evidence="11">
    <location>
        <position position="78"/>
    </location>
    <ligand>
        <name>Na(+)</name>
        <dbReference type="ChEBI" id="CHEBI:29101"/>
        <note>structural</note>
    </ligand>
</feature>
<keyword evidence="11" id="KW-0915">Sodium</keyword>
<dbReference type="GO" id="GO:0140114">
    <property type="term" value="P:cellular detoxification of fluoride"/>
    <property type="evidence" value="ECO:0007669"/>
    <property type="project" value="UniProtKB-UniRule"/>
</dbReference>
<keyword evidence="7 11" id="KW-0472">Membrane</keyword>
<evidence type="ECO:0000256" key="8">
    <source>
        <dbReference type="ARBA" id="ARBA00023303"/>
    </source>
</evidence>
<dbReference type="PANTHER" id="PTHR28259:SF1">
    <property type="entry name" value="FLUORIDE EXPORT PROTEIN 1-RELATED"/>
    <property type="match status" value="1"/>
</dbReference>
<dbReference type="AlphaFoldDB" id="A0A0A2MZF7"/>
<dbReference type="STRING" id="1107311.Q767_04745"/>
<keyword evidence="8 11" id="KW-0407">Ion channel</keyword>
<gene>
    <name evidence="11" type="primary">fluC</name>
    <name evidence="11" type="synonym">crcB</name>
    <name evidence="12" type="ORF">Q767_04745</name>
</gene>
<dbReference type="Pfam" id="PF02537">
    <property type="entry name" value="CRCB"/>
    <property type="match status" value="1"/>
</dbReference>
<evidence type="ECO:0000256" key="3">
    <source>
        <dbReference type="ARBA" id="ARBA00022519"/>
    </source>
</evidence>
<dbReference type="GO" id="GO:0046872">
    <property type="term" value="F:metal ion binding"/>
    <property type="evidence" value="ECO:0007669"/>
    <property type="project" value="UniProtKB-KW"/>
</dbReference>
<dbReference type="Proteomes" id="UP000030149">
    <property type="component" value="Unassembled WGS sequence"/>
</dbReference>
<reference evidence="12 13" key="2">
    <citation type="journal article" date="2015" name="Stand. Genomic Sci.">
        <title>High quality draft genomic sequence of Flavobacterium enshiense DK69(T) and comparison among Flavobacterium genomes.</title>
        <authorList>
            <person name="Zeng Z."/>
            <person name="Chen C."/>
            <person name="Du H."/>
            <person name="Wang G."/>
            <person name="Li M."/>
        </authorList>
    </citation>
    <scope>NUCLEOTIDE SEQUENCE [LARGE SCALE GENOMIC DNA]</scope>
    <source>
        <strain evidence="12 13">DK69</strain>
    </source>
</reference>
<accession>A0A0A2MZF7</accession>
<name>A0A0A2MZF7_9FLAO</name>
<comment type="subcellular location">
    <subcellularLocation>
        <location evidence="1 11">Cell membrane</location>
        <topology evidence="1 11">Multi-pass membrane protein</topology>
    </subcellularLocation>
</comment>
<feature type="transmembrane region" description="Helical" evidence="11">
    <location>
        <begin position="99"/>
        <end position="120"/>
    </location>
</feature>
<comment type="caution">
    <text evidence="12">The sequence shown here is derived from an EMBL/GenBank/DDBJ whole genome shotgun (WGS) entry which is preliminary data.</text>
</comment>
<evidence type="ECO:0000256" key="11">
    <source>
        <dbReference type="HAMAP-Rule" id="MF_00454"/>
    </source>
</evidence>
<comment type="function">
    <text evidence="11">Fluoride-specific ion channel. Important for reducing fluoride concentration in the cell, thus reducing its toxicity.</text>
</comment>
<evidence type="ECO:0000313" key="12">
    <source>
        <dbReference type="EMBL" id="KGO97006.1"/>
    </source>
</evidence>
<evidence type="ECO:0000256" key="2">
    <source>
        <dbReference type="ARBA" id="ARBA00022475"/>
    </source>
</evidence>
<dbReference type="InterPro" id="IPR003691">
    <property type="entry name" value="FluC"/>
</dbReference>
<keyword evidence="2 11" id="KW-1003">Cell membrane</keyword>
<evidence type="ECO:0000313" key="13">
    <source>
        <dbReference type="Proteomes" id="UP000030149"/>
    </source>
</evidence>
<dbReference type="NCBIfam" id="TIGR00494">
    <property type="entry name" value="crcB"/>
    <property type="match status" value="1"/>
</dbReference>
<evidence type="ECO:0000256" key="1">
    <source>
        <dbReference type="ARBA" id="ARBA00004651"/>
    </source>
</evidence>
<keyword evidence="4 11" id="KW-0812">Transmembrane</keyword>
<organism evidence="12 13">
    <name type="scientific">Flavobacterium enshiense DK69</name>
    <dbReference type="NCBI Taxonomy" id="1107311"/>
    <lineage>
        <taxon>Bacteria</taxon>
        <taxon>Pseudomonadati</taxon>
        <taxon>Bacteroidota</taxon>
        <taxon>Flavobacteriia</taxon>
        <taxon>Flavobacteriales</taxon>
        <taxon>Flavobacteriaceae</taxon>
        <taxon>Flavobacterium</taxon>
    </lineage>
</organism>
<feature type="binding site" evidence="11">
    <location>
        <position position="75"/>
    </location>
    <ligand>
        <name>Na(+)</name>
        <dbReference type="ChEBI" id="CHEBI:29101"/>
        <note>structural</note>
    </ligand>
</feature>
<evidence type="ECO:0000256" key="7">
    <source>
        <dbReference type="ARBA" id="ARBA00023136"/>
    </source>
</evidence>
<dbReference type="GO" id="GO:0005886">
    <property type="term" value="C:plasma membrane"/>
    <property type="evidence" value="ECO:0007669"/>
    <property type="project" value="UniProtKB-SubCell"/>
</dbReference>
<dbReference type="PATRIC" id="fig|1107311.5.peg.2113"/>
<keyword evidence="5 11" id="KW-1133">Transmembrane helix</keyword>
<keyword evidence="6 11" id="KW-0406">Ion transport</keyword>
<sequence>MRTILLIAIGGALGSVLRYLTTLFINKHFQLYFPYATFVANILGCFLIGLFLGLLEKHDVAHPNLKFFLITGFCGGYTTFSTFSSENISLFQANQYGTAFLYIGLSVVVGLTATWGGLMISKL</sequence>
<dbReference type="HAMAP" id="MF_00454">
    <property type="entry name" value="FluC"/>
    <property type="match status" value="1"/>
</dbReference>
<feature type="transmembrane region" description="Helical" evidence="11">
    <location>
        <begin position="34"/>
        <end position="55"/>
    </location>
</feature>
<evidence type="ECO:0000256" key="4">
    <source>
        <dbReference type="ARBA" id="ARBA00022692"/>
    </source>
</evidence>
<reference evidence="13" key="1">
    <citation type="submission" date="2013-09" db="EMBL/GenBank/DDBJ databases">
        <authorList>
            <person name="Zeng Z."/>
            <person name="Chen C."/>
        </authorList>
    </citation>
    <scope>NUCLEOTIDE SEQUENCE [LARGE SCALE GENOMIC DNA]</scope>
    <source>
        <strain evidence="13">DK69</strain>
    </source>
</reference>
<evidence type="ECO:0000256" key="10">
    <source>
        <dbReference type="ARBA" id="ARBA00035585"/>
    </source>
</evidence>
<comment type="catalytic activity">
    <reaction evidence="10">
        <text>fluoride(in) = fluoride(out)</text>
        <dbReference type="Rhea" id="RHEA:76159"/>
        <dbReference type="ChEBI" id="CHEBI:17051"/>
    </reaction>
    <physiologicalReaction direction="left-to-right" evidence="10">
        <dbReference type="Rhea" id="RHEA:76160"/>
    </physiologicalReaction>
</comment>
<comment type="activity regulation">
    <text evidence="11">Na(+) is not transported, but it plays an essential structural role and its presence is essential for fluoride channel function.</text>
</comment>
<keyword evidence="3" id="KW-0997">Cell inner membrane</keyword>
<evidence type="ECO:0000256" key="6">
    <source>
        <dbReference type="ARBA" id="ARBA00023065"/>
    </source>
</evidence>
<evidence type="ECO:0000256" key="5">
    <source>
        <dbReference type="ARBA" id="ARBA00022989"/>
    </source>
</evidence>
<feature type="transmembrane region" description="Helical" evidence="11">
    <location>
        <begin position="67"/>
        <end position="84"/>
    </location>
</feature>
<dbReference type="EMBL" id="JRLZ01000003">
    <property type="protein sequence ID" value="KGO97006.1"/>
    <property type="molecule type" value="Genomic_DNA"/>
</dbReference>
<keyword evidence="11" id="KW-0479">Metal-binding</keyword>
<proteinExistence type="inferred from homology"/>
<evidence type="ECO:0000256" key="9">
    <source>
        <dbReference type="ARBA" id="ARBA00035120"/>
    </source>
</evidence>
<dbReference type="GO" id="GO:0062054">
    <property type="term" value="F:fluoride channel activity"/>
    <property type="evidence" value="ECO:0007669"/>
    <property type="project" value="UniProtKB-UniRule"/>
</dbReference>
<dbReference type="OrthoDB" id="9815830at2"/>
<dbReference type="PANTHER" id="PTHR28259">
    <property type="entry name" value="FLUORIDE EXPORT PROTEIN 1-RELATED"/>
    <property type="match status" value="1"/>
</dbReference>
<keyword evidence="13" id="KW-1185">Reference proteome</keyword>
<dbReference type="RefSeq" id="WP_035629903.1">
    <property type="nucleotide sequence ID" value="NZ_AVCS01000002.1"/>
</dbReference>